<dbReference type="GO" id="GO:0004479">
    <property type="term" value="F:methionyl-tRNA formyltransferase activity"/>
    <property type="evidence" value="ECO:0007669"/>
    <property type="project" value="UniProtKB-UniRule"/>
</dbReference>
<dbReference type="GO" id="GO:0005829">
    <property type="term" value="C:cytosol"/>
    <property type="evidence" value="ECO:0007669"/>
    <property type="project" value="TreeGrafter"/>
</dbReference>
<dbReference type="PANTHER" id="PTHR11138">
    <property type="entry name" value="METHIONYL-TRNA FORMYLTRANSFERASE"/>
    <property type="match status" value="1"/>
</dbReference>
<dbReference type="AlphaFoldDB" id="A0A1E3W784"/>
<evidence type="ECO:0000256" key="2">
    <source>
        <dbReference type="ARBA" id="ARBA00012261"/>
    </source>
</evidence>
<dbReference type="InterPro" id="IPR036477">
    <property type="entry name" value="Formyl_transf_N_sf"/>
</dbReference>
<dbReference type="InterPro" id="IPR044135">
    <property type="entry name" value="Met-tRNA-FMT_C"/>
</dbReference>
<gene>
    <name evidence="5" type="primary">fmt</name>
    <name evidence="8" type="ORF">AUC69_05060</name>
</gene>
<evidence type="ECO:0000256" key="5">
    <source>
        <dbReference type="HAMAP-Rule" id="MF_00182"/>
    </source>
</evidence>
<sequence length="308" mass="33256">MRIIFMGTPDFAVPALRALLKAGHDIVAVYTQPPRAAGRGMALRKSPVHEVAEKAGLTVLTPERLKAKEDQARFADFEADAAVVVAYGIILPRAVLDGTKAGVFNIHASLLPRWRGAAPINRAIMAGDPETGVAIMRVTEGLDAGPVCLVERVKITPEMTAGELHDDLAPLGARLMVEALAALEDGTLQCHAQHDEAATYAPKLDNKETRINWRLLARDVHDRIRGLSPYPGAWFEIDVNGKRERIKVLRAAWRKARALPATLLDGRLTIACGEGAVRLTEIQRAGKKPMKAEAFLNGATLAPGAVLD</sequence>
<comment type="catalytic activity">
    <reaction evidence="5">
        <text>L-methionyl-tRNA(fMet) + (6R)-10-formyltetrahydrofolate = N-formyl-L-methionyl-tRNA(fMet) + (6S)-5,6,7,8-tetrahydrofolate + H(+)</text>
        <dbReference type="Rhea" id="RHEA:24380"/>
        <dbReference type="Rhea" id="RHEA-COMP:9952"/>
        <dbReference type="Rhea" id="RHEA-COMP:9953"/>
        <dbReference type="ChEBI" id="CHEBI:15378"/>
        <dbReference type="ChEBI" id="CHEBI:57453"/>
        <dbReference type="ChEBI" id="CHEBI:78530"/>
        <dbReference type="ChEBI" id="CHEBI:78844"/>
        <dbReference type="ChEBI" id="CHEBI:195366"/>
        <dbReference type="EC" id="2.1.2.9"/>
    </reaction>
</comment>
<dbReference type="STRING" id="1774969.AUC69_05060"/>
<keyword evidence="3 5" id="KW-0808">Transferase</keyword>
<dbReference type="InterPro" id="IPR002376">
    <property type="entry name" value="Formyl_transf_N"/>
</dbReference>
<protein>
    <recommendedName>
        <fullName evidence="2 5">Methionyl-tRNA formyltransferase</fullName>
        <ecNumber evidence="2 5">2.1.2.9</ecNumber>
    </recommendedName>
</protein>
<evidence type="ECO:0000313" key="9">
    <source>
        <dbReference type="Proteomes" id="UP000094472"/>
    </source>
</evidence>
<dbReference type="InterPro" id="IPR005793">
    <property type="entry name" value="Formyl_trans_C"/>
</dbReference>
<dbReference type="CDD" id="cd08704">
    <property type="entry name" value="Met_tRNA_FMT_C"/>
    <property type="match status" value="1"/>
</dbReference>
<dbReference type="HAMAP" id="MF_00182">
    <property type="entry name" value="Formyl_trans"/>
    <property type="match status" value="1"/>
</dbReference>
<feature type="domain" description="Formyl transferase C-terminal" evidence="7">
    <location>
        <begin position="203"/>
        <end position="299"/>
    </location>
</feature>
<comment type="similarity">
    <text evidence="1 5">Belongs to the Fmt family.</text>
</comment>
<dbReference type="InterPro" id="IPR011034">
    <property type="entry name" value="Formyl_transferase-like_C_sf"/>
</dbReference>
<dbReference type="PANTHER" id="PTHR11138:SF5">
    <property type="entry name" value="METHIONYL-TRNA FORMYLTRANSFERASE, MITOCHONDRIAL"/>
    <property type="match status" value="1"/>
</dbReference>
<proteinExistence type="inferred from homology"/>
<feature type="binding site" evidence="5">
    <location>
        <begin position="109"/>
        <end position="112"/>
    </location>
    <ligand>
        <name>(6S)-5,6,7,8-tetrahydrofolate</name>
        <dbReference type="ChEBI" id="CHEBI:57453"/>
    </ligand>
</feature>
<accession>A0A1E3W784</accession>
<dbReference type="InterPro" id="IPR005794">
    <property type="entry name" value="Fmt"/>
</dbReference>
<evidence type="ECO:0000313" key="8">
    <source>
        <dbReference type="EMBL" id="ODS01644.1"/>
    </source>
</evidence>
<evidence type="ECO:0000256" key="1">
    <source>
        <dbReference type="ARBA" id="ARBA00010699"/>
    </source>
</evidence>
<organism evidence="8 9">
    <name type="scientific">Methyloceanibacter superfactus</name>
    <dbReference type="NCBI Taxonomy" id="1774969"/>
    <lineage>
        <taxon>Bacteria</taxon>
        <taxon>Pseudomonadati</taxon>
        <taxon>Pseudomonadota</taxon>
        <taxon>Alphaproteobacteria</taxon>
        <taxon>Hyphomicrobiales</taxon>
        <taxon>Hyphomicrobiaceae</taxon>
        <taxon>Methyloceanibacter</taxon>
    </lineage>
</organism>
<reference evidence="8 9" key="1">
    <citation type="journal article" date="2016" name="Environ. Microbiol.">
        <title>New Methyloceanibacter diversity from North Sea sediments includes methanotroph containing solely the soluble methane monooxygenase.</title>
        <authorList>
            <person name="Vekeman B."/>
            <person name="Kerckhof F.M."/>
            <person name="Cremers G."/>
            <person name="de Vos P."/>
            <person name="Vandamme P."/>
            <person name="Boon N."/>
            <person name="Op den Camp H.J."/>
            <person name="Heylen K."/>
        </authorList>
    </citation>
    <scope>NUCLEOTIDE SEQUENCE [LARGE SCALE GENOMIC DNA]</scope>
    <source>
        <strain evidence="8 9">R-67175</strain>
    </source>
</reference>
<evidence type="ECO:0000259" key="7">
    <source>
        <dbReference type="Pfam" id="PF02911"/>
    </source>
</evidence>
<dbReference type="OrthoDB" id="9802815at2"/>
<name>A0A1E3W784_9HYPH</name>
<dbReference type="RefSeq" id="WP_069440518.1">
    <property type="nucleotide sequence ID" value="NZ_LPWF01000004.1"/>
</dbReference>
<dbReference type="EMBL" id="LPWF01000004">
    <property type="protein sequence ID" value="ODS01644.1"/>
    <property type="molecule type" value="Genomic_DNA"/>
</dbReference>
<keyword evidence="9" id="KW-1185">Reference proteome</keyword>
<comment type="caution">
    <text evidence="8">The sequence shown here is derived from an EMBL/GenBank/DDBJ whole genome shotgun (WGS) entry which is preliminary data.</text>
</comment>
<evidence type="ECO:0000256" key="4">
    <source>
        <dbReference type="ARBA" id="ARBA00022917"/>
    </source>
</evidence>
<dbReference type="NCBIfam" id="TIGR00460">
    <property type="entry name" value="fmt"/>
    <property type="match status" value="1"/>
</dbReference>
<feature type="domain" description="Formyl transferase N-terminal" evidence="6">
    <location>
        <begin position="1"/>
        <end position="180"/>
    </location>
</feature>
<dbReference type="Gene3D" id="3.40.50.12230">
    <property type="match status" value="1"/>
</dbReference>
<dbReference type="SUPFAM" id="SSF53328">
    <property type="entry name" value="Formyltransferase"/>
    <property type="match status" value="1"/>
</dbReference>
<comment type="function">
    <text evidence="5">Attaches a formyl group to the free amino group of methionyl-tRNA(fMet). The formyl group appears to play a dual role in the initiator identity of N-formylmethionyl-tRNA by promoting its recognition by IF2 and preventing the misappropriation of this tRNA by the elongation apparatus.</text>
</comment>
<keyword evidence="4 5" id="KW-0648">Protein biosynthesis</keyword>
<dbReference type="SUPFAM" id="SSF50486">
    <property type="entry name" value="FMT C-terminal domain-like"/>
    <property type="match status" value="1"/>
</dbReference>
<dbReference type="EC" id="2.1.2.9" evidence="2 5"/>
<evidence type="ECO:0000256" key="3">
    <source>
        <dbReference type="ARBA" id="ARBA00022679"/>
    </source>
</evidence>
<dbReference type="InterPro" id="IPR041711">
    <property type="entry name" value="Met-tRNA-FMT_N"/>
</dbReference>
<dbReference type="CDD" id="cd08646">
    <property type="entry name" value="FMT_core_Met-tRNA-FMT_N"/>
    <property type="match status" value="1"/>
</dbReference>
<dbReference type="Pfam" id="PF02911">
    <property type="entry name" value="Formyl_trans_C"/>
    <property type="match status" value="1"/>
</dbReference>
<dbReference type="Pfam" id="PF00551">
    <property type="entry name" value="Formyl_trans_N"/>
    <property type="match status" value="1"/>
</dbReference>
<evidence type="ECO:0000259" key="6">
    <source>
        <dbReference type="Pfam" id="PF00551"/>
    </source>
</evidence>
<dbReference type="Proteomes" id="UP000094472">
    <property type="component" value="Unassembled WGS sequence"/>
</dbReference>